<dbReference type="Gene3D" id="3.90.1320.10">
    <property type="entry name" value="Outer-capsid protein sigma 3, large lobe"/>
    <property type="match status" value="1"/>
</dbReference>
<evidence type="ECO:0000256" key="1">
    <source>
        <dbReference type="SAM" id="MobiDB-lite"/>
    </source>
</evidence>
<gene>
    <name evidence="3" type="ORF">C5167_044057</name>
</gene>
<dbReference type="InterPro" id="IPR004314">
    <property type="entry name" value="Neprosin"/>
</dbReference>
<dbReference type="PANTHER" id="PTHR31589">
    <property type="entry name" value="PROTEIN, PUTATIVE (DUF239)-RELATED-RELATED"/>
    <property type="match status" value="1"/>
</dbReference>
<dbReference type="Pfam" id="PF03080">
    <property type="entry name" value="Neprosin"/>
    <property type="match status" value="1"/>
</dbReference>
<dbReference type="AlphaFoldDB" id="A0A4Y7L7I8"/>
<dbReference type="Gramene" id="RZC81494">
    <property type="protein sequence ID" value="RZC81494"/>
    <property type="gene ID" value="C5167_044057"/>
</dbReference>
<name>A0A4Y7L7I8_PAPSO</name>
<dbReference type="PROSITE" id="PS52045">
    <property type="entry name" value="NEPROSIN_PEP_CD"/>
    <property type="match status" value="1"/>
</dbReference>
<sequence>MSDGEIVDCIDENKQPAFDHPMLKNHKIRSTPSSPPNDANRGASSSSSPKMVKLRRVKCPKGTVPIRRTSKEDLIRAKSFMESFEPIRPIIINPDEEVVEPPGRHVAAYHNRPQTDPHVHEQFYGIKGKITVENLSLGLNQSSASQLWIESGPTDDLSAIQAGLLVSPTLFGDDKTHVFGYWWGSNNGCLNIRCTGTGFVQTHQDYYLGEAIEPASQYDGEQHYFGAYIHQDGGTGDWWFTMYGDINADFGYWPREVVPYLGTGATTISWGGLVQNTPHEISPPMGNGHFPDGDFKKVAAIYDMHFMDEDHNLTTPHVWMDFGIREDRENCYRLTRNDFDNDHGFSVSFGGPGGSCE</sequence>
<reference evidence="3 4" key="1">
    <citation type="journal article" date="2018" name="Science">
        <title>The opium poppy genome and morphinan production.</title>
        <authorList>
            <person name="Guo L."/>
            <person name="Winzer T."/>
            <person name="Yang X."/>
            <person name="Li Y."/>
            <person name="Ning Z."/>
            <person name="He Z."/>
            <person name="Teodor R."/>
            <person name="Lu Y."/>
            <person name="Bowser T.A."/>
            <person name="Graham I.A."/>
            <person name="Ye K."/>
        </authorList>
    </citation>
    <scope>NUCLEOTIDE SEQUENCE [LARGE SCALE GENOMIC DNA]</scope>
    <source>
        <strain evidence="4">cv. HN1</strain>
        <tissue evidence="3">Leaves</tissue>
    </source>
</reference>
<protein>
    <recommendedName>
        <fullName evidence="2">Neprosin PEP catalytic domain-containing protein</fullName>
    </recommendedName>
</protein>
<proteinExistence type="predicted"/>
<evidence type="ECO:0000313" key="4">
    <source>
        <dbReference type="Proteomes" id="UP000316621"/>
    </source>
</evidence>
<evidence type="ECO:0000313" key="3">
    <source>
        <dbReference type="EMBL" id="RZC81494.1"/>
    </source>
</evidence>
<dbReference type="InterPro" id="IPR053168">
    <property type="entry name" value="Glutamic_endopeptidase"/>
</dbReference>
<dbReference type="Pfam" id="PF14365">
    <property type="entry name" value="Neprosin_AP"/>
    <property type="match status" value="1"/>
</dbReference>
<dbReference type="PANTHER" id="PTHR31589:SF223">
    <property type="entry name" value="PROTEIN, PUTATIVE (DUF239)-RELATED"/>
    <property type="match status" value="1"/>
</dbReference>
<feature type="region of interest" description="Disordered" evidence="1">
    <location>
        <begin position="1"/>
        <end position="53"/>
    </location>
</feature>
<dbReference type="InterPro" id="IPR025521">
    <property type="entry name" value="Neprosin_propep"/>
</dbReference>
<dbReference type="EMBL" id="CM010724">
    <property type="protein sequence ID" value="RZC81494.1"/>
    <property type="molecule type" value="Genomic_DNA"/>
</dbReference>
<dbReference type="OMA" id="FMINPGY"/>
<keyword evidence="4" id="KW-1185">Reference proteome</keyword>
<feature type="compositionally biased region" description="Acidic residues" evidence="1">
    <location>
        <begin position="1"/>
        <end position="10"/>
    </location>
</feature>
<organism evidence="3 4">
    <name type="scientific">Papaver somniferum</name>
    <name type="common">Opium poppy</name>
    <dbReference type="NCBI Taxonomy" id="3469"/>
    <lineage>
        <taxon>Eukaryota</taxon>
        <taxon>Viridiplantae</taxon>
        <taxon>Streptophyta</taxon>
        <taxon>Embryophyta</taxon>
        <taxon>Tracheophyta</taxon>
        <taxon>Spermatophyta</taxon>
        <taxon>Magnoliopsida</taxon>
        <taxon>Ranunculales</taxon>
        <taxon>Papaveraceae</taxon>
        <taxon>Papaveroideae</taxon>
        <taxon>Papaver</taxon>
    </lineage>
</organism>
<dbReference type="Proteomes" id="UP000316621">
    <property type="component" value="Chromosome 10"/>
</dbReference>
<accession>A0A4Y7L7I8</accession>
<evidence type="ECO:0000259" key="2">
    <source>
        <dbReference type="PROSITE" id="PS52045"/>
    </source>
</evidence>
<feature type="domain" description="Neprosin PEP catalytic" evidence="2">
    <location>
        <begin position="99"/>
        <end position="357"/>
    </location>
</feature>